<gene>
    <name evidence="2" type="ORF">K8V08_06010</name>
</gene>
<comment type="caution">
    <text evidence="2">The sequence shown here is derived from an EMBL/GenBank/DDBJ whole genome shotgun (WGS) entry which is preliminary data.</text>
</comment>
<sequence length="139" mass="15098">MSRDEAAQRPPAPKLDLSGFPAKRLREGTVWRRAHRSAHEPWFYAAGRGGRFDLPAPSGTCYLATTPETAAREIIGPDFIATGVVPDTLLTDRVVSEVLLPHAVRAARLTSSDAFGFGITNELCSTADYPVSQRWAAAF</sequence>
<organism evidence="2 3">
    <name type="scientific">Brevibacterium senegalense</name>
    <dbReference type="NCBI Taxonomy" id="1033736"/>
    <lineage>
        <taxon>Bacteria</taxon>
        <taxon>Bacillati</taxon>
        <taxon>Actinomycetota</taxon>
        <taxon>Actinomycetes</taxon>
        <taxon>Micrococcales</taxon>
        <taxon>Brevibacteriaceae</taxon>
        <taxon>Brevibacterium</taxon>
    </lineage>
</organism>
<accession>A0A921SNH6</accession>
<evidence type="ECO:0000259" key="1">
    <source>
        <dbReference type="Pfam" id="PF08808"/>
    </source>
</evidence>
<name>A0A921SNH6_9MICO</name>
<dbReference type="AlphaFoldDB" id="A0A921SNH6"/>
<evidence type="ECO:0000313" key="2">
    <source>
        <dbReference type="EMBL" id="HJG79947.1"/>
    </source>
</evidence>
<protein>
    <submittedName>
        <fullName evidence="2">RES family NAD+ phosphorylase</fullName>
    </submittedName>
</protein>
<dbReference type="Proteomes" id="UP000784435">
    <property type="component" value="Unassembled WGS sequence"/>
</dbReference>
<evidence type="ECO:0000313" key="3">
    <source>
        <dbReference type="Proteomes" id="UP000784435"/>
    </source>
</evidence>
<reference evidence="2" key="2">
    <citation type="submission" date="2021-09" db="EMBL/GenBank/DDBJ databases">
        <authorList>
            <person name="Gilroy R."/>
        </authorList>
    </citation>
    <scope>NUCLEOTIDE SEQUENCE</scope>
    <source>
        <strain evidence="2">ChiGjej5B5-7349</strain>
    </source>
</reference>
<proteinExistence type="predicted"/>
<dbReference type="InterPro" id="IPR014914">
    <property type="entry name" value="RES_dom"/>
</dbReference>
<dbReference type="Pfam" id="PF08808">
    <property type="entry name" value="RES"/>
    <property type="match status" value="1"/>
</dbReference>
<dbReference type="EMBL" id="DYUK01000129">
    <property type="protein sequence ID" value="HJG79947.1"/>
    <property type="molecule type" value="Genomic_DNA"/>
</dbReference>
<reference evidence="2" key="1">
    <citation type="journal article" date="2021" name="PeerJ">
        <title>Extensive microbial diversity within the chicken gut microbiome revealed by metagenomics and culture.</title>
        <authorList>
            <person name="Gilroy R."/>
            <person name="Ravi A."/>
            <person name="Getino M."/>
            <person name="Pursley I."/>
            <person name="Horton D.L."/>
            <person name="Alikhan N.F."/>
            <person name="Baker D."/>
            <person name="Gharbi K."/>
            <person name="Hall N."/>
            <person name="Watson M."/>
            <person name="Adriaenssens E.M."/>
            <person name="Foster-Nyarko E."/>
            <person name="Jarju S."/>
            <person name="Secka A."/>
            <person name="Antonio M."/>
            <person name="Oren A."/>
            <person name="Chaudhuri R.R."/>
            <person name="La Ragione R."/>
            <person name="Hildebrand F."/>
            <person name="Pallen M.J."/>
        </authorList>
    </citation>
    <scope>NUCLEOTIDE SEQUENCE</scope>
    <source>
        <strain evidence="2">ChiGjej5B5-7349</strain>
    </source>
</reference>
<feature type="domain" description="RES" evidence="1">
    <location>
        <begin position="30"/>
        <end position="138"/>
    </location>
</feature>
<feature type="non-terminal residue" evidence="2">
    <location>
        <position position="139"/>
    </location>
</feature>